<evidence type="ECO:0000313" key="8">
    <source>
        <dbReference type="Proteomes" id="UP001142055"/>
    </source>
</evidence>
<dbReference type="InterPro" id="IPR043136">
    <property type="entry name" value="B30.2/SPRY_sf"/>
</dbReference>
<reference evidence="7" key="1">
    <citation type="submission" date="2022-12" db="EMBL/GenBank/DDBJ databases">
        <title>Genome assemblies of Blomia tropicalis.</title>
        <authorList>
            <person name="Cui Y."/>
        </authorList>
    </citation>
    <scope>NUCLEOTIDE SEQUENCE</scope>
    <source>
        <tissue evidence="7">Adult mites</tissue>
    </source>
</reference>
<dbReference type="InterPro" id="IPR003877">
    <property type="entry name" value="SPRY_dom"/>
</dbReference>
<dbReference type="GO" id="GO:0051603">
    <property type="term" value="P:proteolysis involved in protein catabolic process"/>
    <property type="evidence" value="ECO:0007669"/>
    <property type="project" value="TreeGrafter"/>
</dbReference>
<dbReference type="Pfam" id="PF13920">
    <property type="entry name" value="zf-C3HC4_3"/>
    <property type="match status" value="1"/>
</dbReference>
<evidence type="ECO:0000259" key="5">
    <source>
        <dbReference type="PROSITE" id="PS50089"/>
    </source>
</evidence>
<feature type="domain" description="RING-type" evidence="5">
    <location>
        <begin position="515"/>
        <end position="550"/>
    </location>
</feature>
<evidence type="ECO:0000256" key="2">
    <source>
        <dbReference type="ARBA" id="ARBA00022771"/>
    </source>
</evidence>
<dbReference type="InterPro" id="IPR001870">
    <property type="entry name" value="B30.2/SPRY"/>
</dbReference>
<keyword evidence="2 4" id="KW-0863">Zinc-finger</keyword>
<evidence type="ECO:0000313" key="7">
    <source>
        <dbReference type="EMBL" id="KAJ6221259.1"/>
    </source>
</evidence>
<evidence type="ECO:0000256" key="3">
    <source>
        <dbReference type="ARBA" id="ARBA00022833"/>
    </source>
</evidence>
<dbReference type="Gene3D" id="2.60.120.920">
    <property type="match status" value="1"/>
</dbReference>
<accession>A0A9Q0RNY8</accession>
<dbReference type="GO" id="GO:0004842">
    <property type="term" value="F:ubiquitin-protein transferase activity"/>
    <property type="evidence" value="ECO:0007669"/>
    <property type="project" value="InterPro"/>
</dbReference>
<keyword evidence="1" id="KW-0479">Metal-binding</keyword>
<dbReference type="PANTHER" id="PTHR13363">
    <property type="entry name" value="RING FINGER AND SRY DOMAIN-CONTAINING"/>
    <property type="match status" value="1"/>
</dbReference>
<dbReference type="PROSITE" id="PS50188">
    <property type="entry name" value="B302_SPRY"/>
    <property type="match status" value="1"/>
</dbReference>
<comment type="caution">
    <text evidence="7">The sequence shown here is derived from an EMBL/GenBank/DDBJ whole genome shotgun (WGS) entry which is preliminary data.</text>
</comment>
<dbReference type="Pfam" id="PF00622">
    <property type="entry name" value="SPRY"/>
    <property type="match status" value="1"/>
</dbReference>
<dbReference type="GO" id="GO:0005737">
    <property type="term" value="C:cytoplasm"/>
    <property type="evidence" value="ECO:0007669"/>
    <property type="project" value="TreeGrafter"/>
</dbReference>
<name>A0A9Q0RNY8_BLOTA</name>
<protein>
    <submittedName>
        <fullName evidence="7">Uncharacterized protein</fullName>
    </submittedName>
</protein>
<dbReference type="SUPFAM" id="SSF57850">
    <property type="entry name" value="RING/U-box"/>
    <property type="match status" value="1"/>
</dbReference>
<dbReference type="PROSITE" id="PS50089">
    <property type="entry name" value="ZF_RING_2"/>
    <property type="match status" value="1"/>
</dbReference>
<dbReference type="InterPro" id="IPR013320">
    <property type="entry name" value="ConA-like_dom_sf"/>
</dbReference>
<evidence type="ECO:0000256" key="1">
    <source>
        <dbReference type="ARBA" id="ARBA00022723"/>
    </source>
</evidence>
<gene>
    <name evidence="7" type="ORF">RDWZM_007071</name>
</gene>
<dbReference type="InterPro" id="IPR045129">
    <property type="entry name" value="RNF123/RKP/RSPRY1"/>
</dbReference>
<dbReference type="Gene3D" id="3.30.40.10">
    <property type="entry name" value="Zinc/RING finger domain, C3HC4 (zinc finger)"/>
    <property type="match status" value="1"/>
</dbReference>
<proteinExistence type="predicted"/>
<feature type="domain" description="B30.2/SPRY" evidence="6">
    <location>
        <begin position="279"/>
        <end position="467"/>
    </location>
</feature>
<dbReference type="InterPro" id="IPR013083">
    <property type="entry name" value="Znf_RING/FYVE/PHD"/>
</dbReference>
<keyword evidence="3" id="KW-0862">Zinc</keyword>
<keyword evidence="8" id="KW-1185">Reference proteome</keyword>
<dbReference type="OMA" id="IAFDGCR"/>
<dbReference type="EMBL" id="JAPWDV010000002">
    <property type="protein sequence ID" value="KAJ6221259.1"/>
    <property type="molecule type" value="Genomic_DNA"/>
</dbReference>
<evidence type="ECO:0000256" key="4">
    <source>
        <dbReference type="PROSITE-ProRule" id="PRU00175"/>
    </source>
</evidence>
<sequence length="559" mass="64204">MGSCITKRKRNSFYGSINDSLEIENQSSSAHLFNDCDYSQSPYDEKTCLDDLQHDIDNWIIEAERIFYDVSNIDIVNHPIELQRLIDISSSDQGWLKIIHSLINVLGHHPPNGMFENSHIGPTIIILLFEDSPLPTRELIKDLHRLLEPYFDVRIHNPCDENIVKHRNICTILSFIAEKLAGSLSVDLLSSRVIKFLERIIRENHNPLHVLFALNCIEKFALTRENKEIILKNFDICKELLELEKYANNYFHGSLYGGQPVDYLRYQVGFCAQWCLDNVFLKKGRKLSYKKVDYSNLNAILNGNDKTEFLKLSSNGLSARCDTSTFECVRSTCSVSSGIYYYEAIVLTSGIMQIGWATKSTNFMNHEGSGVGDDRHSIAFDGCRSVIWHGTQNYKHGLSRWNPGDVVGCLINFESRKFTFYLNGKKVEINKKISQKLSLNFSNEPYYAAASLMSYQQIFFNFGQSPFKYPPKKIKFMDMNSTIEVANKDDIKVVPLHVMMRSCKSISFVSKRNLCTICFDRTANVRIKPCDHETICSNCIAQLEQCPFCRKEFSHYETL</sequence>
<evidence type="ECO:0000259" key="6">
    <source>
        <dbReference type="PROSITE" id="PS50188"/>
    </source>
</evidence>
<dbReference type="SMART" id="SM00449">
    <property type="entry name" value="SPRY"/>
    <property type="match status" value="1"/>
</dbReference>
<dbReference type="InterPro" id="IPR001841">
    <property type="entry name" value="Znf_RING"/>
</dbReference>
<dbReference type="GO" id="GO:0008270">
    <property type="term" value="F:zinc ion binding"/>
    <property type="evidence" value="ECO:0007669"/>
    <property type="project" value="UniProtKB-KW"/>
</dbReference>
<dbReference type="SMART" id="SM00184">
    <property type="entry name" value="RING"/>
    <property type="match status" value="1"/>
</dbReference>
<organism evidence="7 8">
    <name type="scientific">Blomia tropicalis</name>
    <name type="common">Mite</name>
    <dbReference type="NCBI Taxonomy" id="40697"/>
    <lineage>
        <taxon>Eukaryota</taxon>
        <taxon>Metazoa</taxon>
        <taxon>Ecdysozoa</taxon>
        <taxon>Arthropoda</taxon>
        <taxon>Chelicerata</taxon>
        <taxon>Arachnida</taxon>
        <taxon>Acari</taxon>
        <taxon>Acariformes</taxon>
        <taxon>Sarcoptiformes</taxon>
        <taxon>Astigmata</taxon>
        <taxon>Glycyphagoidea</taxon>
        <taxon>Echimyopodidae</taxon>
        <taxon>Blomia</taxon>
    </lineage>
</organism>
<dbReference type="PANTHER" id="PTHR13363:SF6">
    <property type="entry name" value="RING FINGER AND SPRY DOMAIN-CONTAINING PROTEIN 1"/>
    <property type="match status" value="1"/>
</dbReference>
<dbReference type="Proteomes" id="UP001142055">
    <property type="component" value="Chromosome 2"/>
</dbReference>
<dbReference type="AlphaFoldDB" id="A0A9Q0RNY8"/>
<dbReference type="SUPFAM" id="SSF49899">
    <property type="entry name" value="Concanavalin A-like lectins/glucanases"/>
    <property type="match status" value="1"/>
</dbReference>